<dbReference type="GO" id="GO:0009246">
    <property type="term" value="P:enterobacterial common antigen biosynthetic process"/>
    <property type="evidence" value="ECO:0007669"/>
    <property type="project" value="TreeGrafter"/>
</dbReference>
<dbReference type="RefSeq" id="WP_171302960.1">
    <property type="nucleotide sequence ID" value="NZ_JABFIF010000003.1"/>
</dbReference>
<feature type="transmembrane region" description="Helical" evidence="7">
    <location>
        <begin position="82"/>
        <end position="101"/>
    </location>
</feature>
<evidence type="ECO:0000313" key="10">
    <source>
        <dbReference type="Proteomes" id="UP000528432"/>
    </source>
</evidence>
<feature type="transmembrane region" description="Helical" evidence="7">
    <location>
        <begin position="318"/>
        <end position="337"/>
    </location>
</feature>
<keyword evidence="9" id="KW-0808">Transferase</keyword>
<dbReference type="PANTHER" id="PTHR40074:SF2">
    <property type="entry name" value="O-ACETYLTRANSFERASE WECH"/>
    <property type="match status" value="1"/>
</dbReference>
<keyword evidence="9" id="KW-0012">Acyltransferase</keyword>
<keyword evidence="6 7" id="KW-0472">Membrane</keyword>
<gene>
    <name evidence="9" type="ORF">HMJ28_03495</name>
</gene>
<feature type="domain" description="Acyltransferase 3" evidence="8">
    <location>
        <begin position="7"/>
        <end position="323"/>
    </location>
</feature>
<protein>
    <submittedName>
        <fullName evidence="9">Acyltransferase</fullName>
    </submittedName>
</protein>
<evidence type="ECO:0000313" key="9">
    <source>
        <dbReference type="EMBL" id="NOH15458.1"/>
    </source>
</evidence>
<feature type="transmembrane region" description="Helical" evidence="7">
    <location>
        <begin position="226"/>
        <end position="243"/>
    </location>
</feature>
<evidence type="ECO:0000256" key="2">
    <source>
        <dbReference type="ARBA" id="ARBA00007400"/>
    </source>
</evidence>
<dbReference type="Pfam" id="PF01757">
    <property type="entry name" value="Acyl_transf_3"/>
    <property type="match status" value="1"/>
</dbReference>
<sequence length="368" mass="43899">MKNCRIKELDILRALSFIFVVEQHTMGGYHNIKGISSLYAHIFKFFYTLAKPAVSSFICISAISLCVAYSENFNLKQYYIKRLKYIFIPYITYSLLCLIYFNRFIGINDLFVQLIAGNARYHLWYMGMIIRLFIYFPIILFIAKKVHKQNLILRILVFLILFLFCYYLAKYQHLVSNYLSHFLFQNPTKIQKRIINISPLFFLLYFLLGTYMGLNYKVFKHKIFKLKFPIILSYIGLFLYAFLNEIGQIKFNRKLSLLYFIFSILTWYIVSIYLSKKIRLYNFFNFISKYSFAAYLYHIFVIGIVVTKVRWNFQLNDWLAVGLTTWSISSVLAPFLIKFISYIPHTQFITGIRTKNYNIIHHEVSSEL</sequence>
<organism evidence="9 10">
    <name type="scientific">Clostridium cochlearium</name>
    <dbReference type="NCBI Taxonomy" id="1494"/>
    <lineage>
        <taxon>Bacteria</taxon>
        <taxon>Bacillati</taxon>
        <taxon>Bacillota</taxon>
        <taxon>Clostridia</taxon>
        <taxon>Eubacteriales</taxon>
        <taxon>Clostridiaceae</taxon>
        <taxon>Clostridium</taxon>
    </lineage>
</organism>
<evidence type="ECO:0000256" key="5">
    <source>
        <dbReference type="ARBA" id="ARBA00022989"/>
    </source>
</evidence>
<dbReference type="AlphaFoldDB" id="A0A7Y3XXX5"/>
<dbReference type="PANTHER" id="PTHR40074">
    <property type="entry name" value="O-ACETYLTRANSFERASE WECH"/>
    <property type="match status" value="1"/>
</dbReference>
<feature type="transmembrane region" description="Helical" evidence="7">
    <location>
        <begin position="121"/>
        <end position="142"/>
    </location>
</feature>
<reference evidence="9 10" key="1">
    <citation type="submission" date="2020-05" db="EMBL/GenBank/DDBJ databases">
        <title>Draft genome sequence of Clostridium cochlearium strain AGROS13 isolated from a sheep dairy farm in New Zealand.</title>
        <authorList>
            <person name="Gupta T.B."/>
            <person name="Jauregui R."/>
            <person name="Risson A.N."/>
            <person name="Brightwell G."/>
            <person name="Maclean P."/>
        </authorList>
    </citation>
    <scope>NUCLEOTIDE SEQUENCE [LARGE SCALE GENOMIC DNA]</scope>
    <source>
        <strain evidence="9 10">AGROS13</strain>
    </source>
</reference>
<dbReference type="GO" id="GO:0005886">
    <property type="term" value="C:plasma membrane"/>
    <property type="evidence" value="ECO:0007669"/>
    <property type="project" value="UniProtKB-SubCell"/>
</dbReference>
<feature type="transmembrane region" description="Helical" evidence="7">
    <location>
        <begin position="194"/>
        <end position="214"/>
    </location>
</feature>
<dbReference type="InterPro" id="IPR002656">
    <property type="entry name" value="Acyl_transf_3_dom"/>
</dbReference>
<accession>A0A7Y3XXX5</accession>
<keyword evidence="3" id="KW-1003">Cell membrane</keyword>
<evidence type="ECO:0000256" key="7">
    <source>
        <dbReference type="SAM" id="Phobius"/>
    </source>
</evidence>
<feature type="transmembrane region" description="Helical" evidence="7">
    <location>
        <begin position="286"/>
        <end position="306"/>
    </location>
</feature>
<dbReference type="GO" id="GO:0016413">
    <property type="term" value="F:O-acetyltransferase activity"/>
    <property type="evidence" value="ECO:0007669"/>
    <property type="project" value="TreeGrafter"/>
</dbReference>
<comment type="subcellular location">
    <subcellularLocation>
        <location evidence="1">Cell membrane</location>
        <topology evidence="1">Multi-pass membrane protein</topology>
    </subcellularLocation>
</comment>
<evidence type="ECO:0000256" key="3">
    <source>
        <dbReference type="ARBA" id="ARBA00022475"/>
    </source>
</evidence>
<name>A0A7Y3XXX5_CLOCO</name>
<evidence type="ECO:0000256" key="4">
    <source>
        <dbReference type="ARBA" id="ARBA00022692"/>
    </source>
</evidence>
<proteinExistence type="inferred from homology"/>
<evidence type="ECO:0000256" key="6">
    <source>
        <dbReference type="ARBA" id="ARBA00023136"/>
    </source>
</evidence>
<keyword evidence="5 7" id="KW-1133">Transmembrane helix</keyword>
<feature type="transmembrane region" description="Helical" evidence="7">
    <location>
        <begin position="151"/>
        <end position="169"/>
    </location>
</feature>
<dbReference type="Proteomes" id="UP000528432">
    <property type="component" value="Unassembled WGS sequence"/>
</dbReference>
<evidence type="ECO:0000256" key="1">
    <source>
        <dbReference type="ARBA" id="ARBA00004651"/>
    </source>
</evidence>
<comment type="caution">
    <text evidence="9">The sequence shown here is derived from an EMBL/GenBank/DDBJ whole genome shotgun (WGS) entry which is preliminary data.</text>
</comment>
<comment type="similarity">
    <text evidence="2">Belongs to the acyltransferase 3 family.</text>
</comment>
<keyword evidence="4 7" id="KW-0812">Transmembrane</keyword>
<evidence type="ECO:0000259" key="8">
    <source>
        <dbReference type="Pfam" id="PF01757"/>
    </source>
</evidence>
<feature type="transmembrane region" description="Helical" evidence="7">
    <location>
        <begin position="255"/>
        <end position="274"/>
    </location>
</feature>
<dbReference type="EMBL" id="JABFIF010000003">
    <property type="protein sequence ID" value="NOH15458.1"/>
    <property type="molecule type" value="Genomic_DNA"/>
</dbReference>